<dbReference type="AlphaFoldDB" id="A0A137NZD2"/>
<dbReference type="InterPro" id="IPR029063">
    <property type="entry name" value="SAM-dependent_MTases_sf"/>
</dbReference>
<keyword evidence="1" id="KW-0808">Transferase</keyword>
<reference evidence="1 2" key="1">
    <citation type="journal article" date="2015" name="Genome Biol. Evol.">
        <title>Phylogenomic analyses indicate that early fungi evolved digesting cell walls of algal ancestors of land plants.</title>
        <authorList>
            <person name="Chang Y."/>
            <person name="Wang S."/>
            <person name="Sekimoto S."/>
            <person name="Aerts A.L."/>
            <person name="Choi C."/>
            <person name="Clum A."/>
            <person name="LaButti K.M."/>
            <person name="Lindquist E.A."/>
            <person name="Yee Ngan C."/>
            <person name="Ohm R.A."/>
            <person name="Salamov A.A."/>
            <person name="Grigoriev I.V."/>
            <person name="Spatafora J.W."/>
            <person name="Berbee M.L."/>
        </authorList>
    </citation>
    <scope>NUCLEOTIDE SEQUENCE [LARGE SCALE GENOMIC DNA]</scope>
    <source>
        <strain evidence="1 2">NRRL 28638</strain>
    </source>
</reference>
<evidence type="ECO:0000313" key="1">
    <source>
        <dbReference type="EMBL" id="KXN67939.1"/>
    </source>
</evidence>
<dbReference type="GO" id="GO:0008168">
    <property type="term" value="F:methyltransferase activity"/>
    <property type="evidence" value="ECO:0007669"/>
    <property type="project" value="UniProtKB-KW"/>
</dbReference>
<gene>
    <name evidence="1" type="ORF">CONCODRAFT_9905</name>
</gene>
<name>A0A137NZD2_CONC2</name>
<keyword evidence="2" id="KW-1185">Reference proteome</keyword>
<evidence type="ECO:0000313" key="2">
    <source>
        <dbReference type="Proteomes" id="UP000070444"/>
    </source>
</evidence>
<proteinExistence type="predicted"/>
<dbReference type="PANTHER" id="PTHR31009">
    <property type="entry name" value="S-ADENOSYL-L-METHIONINE:CARBOXYL METHYLTRANSFERASE FAMILY PROTEIN"/>
    <property type="match status" value="1"/>
</dbReference>
<organism evidence="1 2">
    <name type="scientific">Conidiobolus coronatus (strain ATCC 28846 / CBS 209.66 / NRRL 28638)</name>
    <name type="common">Delacroixia coronata</name>
    <dbReference type="NCBI Taxonomy" id="796925"/>
    <lineage>
        <taxon>Eukaryota</taxon>
        <taxon>Fungi</taxon>
        <taxon>Fungi incertae sedis</taxon>
        <taxon>Zoopagomycota</taxon>
        <taxon>Entomophthoromycotina</taxon>
        <taxon>Entomophthoromycetes</taxon>
        <taxon>Entomophthorales</taxon>
        <taxon>Ancylistaceae</taxon>
        <taxon>Conidiobolus</taxon>
    </lineage>
</organism>
<dbReference type="GO" id="GO:0032259">
    <property type="term" value="P:methylation"/>
    <property type="evidence" value="ECO:0007669"/>
    <property type="project" value="UniProtKB-KW"/>
</dbReference>
<dbReference type="InterPro" id="IPR005299">
    <property type="entry name" value="MeTrfase_7"/>
</dbReference>
<dbReference type="Pfam" id="PF03492">
    <property type="entry name" value="Methyltransf_7"/>
    <property type="match status" value="1"/>
</dbReference>
<protein>
    <submittedName>
        <fullName evidence="1">S-adenosyl-L-methionine-dependent methyltransferase</fullName>
    </submittedName>
</protein>
<dbReference type="Proteomes" id="UP000070444">
    <property type="component" value="Unassembled WGS sequence"/>
</dbReference>
<dbReference type="EMBL" id="KQ964604">
    <property type="protein sequence ID" value="KXN67939.1"/>
    <property type="molecule type" value="Genomic_DNA"/>
</dbReference>
<dbReference type="OrthoDB" id="1523883at2759"/>
<keyword evidence="1" id="KW-0489">Methyltransferase</keyword>
<dbReference type="SUPFAM" id="SSF53335">
    <property type="entry name" value="S-adenosyl-L-methionine-dependent methyltransferases"/>
    <property type="match status" value="1"/>
</dbReference>
<dbReference type="Gene3D" id="3.40.50.150">
    <property type="entry name" value="Vaccinia Virus protein VP39"/>
    <property type="match status" value="1"/>
</dbReference>
<sequence>MEVDNVNLGTKPMNDYNKSSSMQQRVIENGYDNLVVLNENIKLNGNKLTIGDLGCSHGKNSMTAINQLLGLIEKNESINSKIEKLLVYHEDLEFNDFNQVQNCLDDKSISYLNNSYITKNKISTEIQFLPKSFYEPLFEPGSIDIIMCYTAIHFLPQYKSLTTGLWYEESVETPENIEYFTKLSKKYLIEWLNLRYNELNQNGMITINIFEGSSIFRKINSAWDEYLATKGFKHSDLDKVNVAGMLRSSEVLNNCLDQFKGKFKVLRSYLSKEIYKFGRDHLSAVFLPQAHHGLSYYPEIFPTQESRSEFFEGYLDYYYEIKNYSIEEEFRFNFLVLQKI</sequence>
<accession>A0A137NZD2</accession>